<keyword evidence="2" id="KW-1185">Reference proteome</keyword>
<protein>
    <submittedName>
        <fullName evidence="1">Uncharacterized protein</fullName>
    </submittedName>
</protein>
<sequence length="658" mass="72554">MSLLCKFVRTSMVLHTRPRSLCFNASQRCYIEAYILQTSQLTRRKIVINLKHFKRFSSDALKVRVPESAKSTNKIKNSKNNEFRRLFMLAAPQKWRLVGAITFLIISSTVTMAVPFCLGKIIDIIYKNDENETRENLNKVCLALLGIFLFGGVCNFGRVYLMSTTGHKITQSLRKKAYGAILSQETAMFDKVSTGELVGRLSGDAQLVSYAVTSNISDGLRSGIMTVAGISMMFYVSPQLALVGLSIVPPVAGMGILYGRFVRNISKDVQNSLASLNTTAEEKISNIRTVKAFAQETNEIEIYRTKLQDLLQLCYKESFYRGIFFGLTGLSGNVIILSVLYYGGCMLSDSAISVGSLSAFLLYAAYVGISMGGLSSFYSELNKALGASTRLFELIDRKPSIPIEGGKILDRELLGDIVFKNVSFSYPTRSDFMVLNDFNLHIPKNSNTAVVGPSGSGKSTLASLLLRLYDPITGSVLLDGHDLRELDPFWVKKQIGFVSQEPILFNGTIRENITYGSKDASEDDLLEVAEQANVLEFVQRMTDGFDTHVGERGITLSGGQRQRIAIARALIKKPKILILDEATSALDAESEKLVQEALENATKGRSVLIIAHRLSTIRTADAIAALDGGRVRESGTYDELMALPNGLFRKLVKHQTFG</sequence>
<dbReference type="EMBL" id="CM056741">
    <property type="protein sequence ID" value="KAJ8683403.1"/>
    <property type="molecule type" value="Genomic_DNA"/>
</dbReference>
<comment type="caution">
    <text evidence="1">The sequence shown here is derived from an EMBL/GenBank/DDBJ whole genome shotgun (WGS) entry which is preliminary data.</text>
</comment>
<organism evidence="1 2">
    <name type="scientific">Eretmocerus hayati</name>
    <dbReference type="NCBI Taxonomy" id="131215"/>
    <lineage>
        <taxon>Eukaryota</taxon>
        <taxon>Metazoa</taxon>
        <taxon>Ecdysozoa</taxon>
        <taxon>Arthropoda</taxon>
        <taxon>Hexapoda</taxon>
        <taxon>Insecta</taxon>
        <taxon>Pterygota</taxon>
        <taxon>Neoptera</taxon>
        <taxon>Endopterygota</taxon>
        <taxon>Hymenoptera</taxon>
        <taxon>Apocrita</taxon>
        <taxon>Proctotrupomorpha</taxon>
        <taxon>Chalcidoidea</taxon>
        <taxon>Aphelinidae</taxon>
        <taxon>Aphelininae</taxon>
        <taxon>Eretmocerus</taxon>
    </lineage>
</organism>
<evidence type="ECO:0000313" key="2">
    <source>
        <dbReference type="Proteomes" id="UP001239111"/>
    </source>
</evidence>
<evidence type="ECO:0000313" key="1">
    <source>
        <dbReference type="EMBL" id="KAJ8683403.1"/>
    </source>
</evidence>
<name>A0ACC2PK43_9HYME</name>
<gene>
    <name evidence="1" type="ORF">QAD02_019195</name>
</gene>
<reference evidence="1" key="1">
    <citation type="submission" date="2023-04" db="EMBL/GenBank/DDBJ databases">
        <title>A chromosome-level genome assembly of the parasitoid wasp Eretmocerus hayati.</title>
        <authorList>
            <person name="Zhong Y."/>
            <person name="Liu S."/>
            <person name="Liu Y."/>
        </authorList>
    </citation>
    <scope>NUCLEOTIDE SEQUENCE</scope>
    <source>
        <strain evidence="1">ZJU_SS_LIU_2023</strain>
    </source>
</reference>
<dbReference type="Proteomes" id="UP001239111">
    <property type="component" value="Chromosome 1"/>
</dbReference>
<proteinExistence type="predicted"/>
<accession>A0ACC2PK43</accession>